<comment type="caution">
    <text evidence="2">The sequence shown here is derived from an EMBL/GenBank/DDBJ whole genome shotgun (WGS) entry which is preliminary data.</text>
</comment>
<feature type="domain" description="Heterokaryon incompatibility" evidence="1">
    <location>
        <begin position="202"/>
        <end position="335"/>
    </location>
</feature>
<organism evidence="2 3">
    <name type="scientific">Periconia digitata</name>
    <dbReference type="NCBI Taxonomy" id="1303443"/>
    <lineage>
        <taxon>Eukaryota</taxon>
        <taxon>Fungi</taxon>
        <taxon>Dikarya</taxon>
        <taxon>Ascomycota</taxon>
        <taxon>Pezizomycotina</taxon>
        <taxon>Dothideomycetes</taxon>
        <taxon>Pleosporomycetidae</taxon>
        <taxon>Pleosporales</taxon>
        <taxon>Massarineae</taxon>
        <taxon>Periconiaceae</taxon>
        <taxon>Periconia</taxon>
    </lineage>
</organism>
<sequence length="650" mass="73779">MRADTEHSASMQDNDLVCMGCRDIDFVKIIARKKIGPKPSTGWGHTVVPLPRLRIDSECPLCRFFYVTRERPPSFDLGQPEPDYALHVFYTASQLFGISKTGRGGPVFRVLPKDFKHSNDNPHGTQGITIQLDEKEGGFGGRRILPTIGLSLISDWLDFCNDNHTSLCKQELDPQVPPGFRVIDCTTRTIILWEHVGDGQHYVTLSYVWGNTGQDIVDDYIIPRDIPRTIENSIEITKQLGLRYLWIDRYCVPQNDPVNKAKQIQNMDKIYGQSALTIVAAVGSDPHYGLPGISGKLRSPQPCADLGGNRYVYAPYAKESILSSKWNSRGWTFQEGLLAHRKLMFTDEQVYFQCNGMYCLESVNLPYKETHIPNMTQMKASLSLSRVYPILGLDFMDAFNGVLRAYERNFPDTFRSLSGLPLFNTSSYIGDILSDSLSWRAKLRHQDDSKDFCPRRLGQFPSWSWLGWTNSAIRLRHSTLLSIGGVKSVDGHILEVTMKYADGTTLNCETQIGSVHTRDKMGDIPSVLSMRGRTLDVKIDGDGTISSESSESNDKLVTQANLERYSCEYTVPVVRLVQQEYQARPDRDGRLNFTLLILHESLDTFSILILYLPQGSSIYQRVDNRWINVPDTPAEHTWWLDWEERQIRLG</sequence>
<protein>
    <recommendedName>
        <fullName evidence="1">Heterokaryon incompatibility domain-containing protein</fullName>
    </recommendedName>
</protein>
<dbReference type="InterPro" id="IPR010730">
    <property type="entry name" value="HET"/>
</dbReference>
<dbReference type="PANTHER" id="PTHR33112">
    <property type="entry name" value="DOMAIN PROTEIN, PUTATIVE-RELATED"/>
    <property type="match status" value="1"/>
</dbReference>
<dbReference type="PANTHER" id="PTHR33112:SF1">
    <property type="entry name" value="HETEROKARYON INCOMPATIBILITY DOMAIN-CONTAINING PROTEIN"/>
    <property type="match status" value="1"/>
</dbReference>
<dbReference type="AlphaFoldDB" id="A0A9W4UIX2"/>
<accession>A0A9W4UIX2</accession>
<dbReference type="Pfam" id="PF06985">
    <property type="entry name" value="HET"/>
    <property type="match status" value="1"/>
</dbReference>
<reference evidence="2" key="1">
    <citation type="submission" date="2023-01" db="EMBL/GenBank/DDBJ databases">
        <authorList>
            <person name="Van Ghelder C."/>
            <person name="Rancurel C."/>
        </authorList>
    </citation>
    <scope>NUCLEOTIDE SEQUENCE</scope>
    <source>
        <strain evidence="2">CNCM I-4278</strain>
    </source>
</reference>
<evidence type="ECO:0000259" key="1">
    <source>
        <dbReference type="Pfam" id="PF06985"/>
    </source>
</evidence>
<dbReference type="Proteomes" id="UP001152607">
    <property type="component" value="Unassembled WGS sequence"/>
</dbReference>
<dbReference type="EMBL" id="CAOQHR010000006">
    <property type="protein sequence ID" value="CAI6336164.1"/>
    <property type="molecule type" value="Genomic_DNA"/>
</dbReference>
<evidence type="ECO:0000313" key="3">
    <source>
        <dbReference type="Proteomes" id="UP001152607"/>
    </source>
</evidence>
<keyword evidence="3" id="KW-1185">Reference proteome</keyword>
<evidence type="ECO:0000313" key="2">
    <source>
        <dbReference type="EMBL" id="CAI6336164.1"/>
    </source>
</evidence>
<gene>
    <name evidence="2" type="ORF">PDIGIT_LOCUS9256</name>
</gene>
<dbReference type="OrthoDB" id="5428863at2759"/>
<proteinExistence type="predicted"/>
<name>A0A9W4UIX2_9PLEO</name>